<feature type="signal peptide" evidence="1">
    <location>
        <begin position="1"/>
        <end position="19"/>
    </location>
</feature>
<dbReference type="PROSITE" id="PS51020">
    <property type="entry name" value="SPONDIN"/>
    <property type="match status" value="1"/>
</dbReference>
<dbReference type="PANTHER" id="PTHR11311">
    <property type="entry name" value="SPONDIN"/>
    <property type="match status" value="1"/>
</dbReference>
<dbReference type="GO" id="GO:0031012">
    <property type="term" value="C:extracellular matrix"/>
    <property type="evidence" value="ECO:0007669"/>
    <property type="project" value="TreeGrafter"/>
</dbReference>
<dbReference type="Gene3D" id="2.60.40.2130">
    <property type="entry name" value="F-spondin domain"/>
    <property type="match status" value="1"/>
</dbReference>
<dbReference type="NCBIfam" id="NF038123">
    <property type="entry name" value="NF038123_dom"/>
    <property type="match status" value="1"/>
</dbReference>
<dbReference type="GO" id="GO:0007155">
    <property type="term" value="P:cell adhesion"/>
    <property type="evidence" value="ECO:0007669"/>
    <property type="project" value="TreeGrafter"/>
</dbReference>
<organism evidence="3">
    <name type="scientific">Ditylum brightwellii</name>
    <dbReference type="NCBI Taxonomy" id="49249"/>
    <lineage>
        <taxon>Eukaryota</taxon>
        <taxon>Sar</taxon>
        <taxon>Stramenopiles</taxon>
        <taxon>Ochrophyta</taxon>
        <taxon>Bacillariophyta</taxon>
        <taxon>Mediophyceae</taxon>
        <taxon>Lithodesmiophycidae</taxon>
        <taxon>Lithodesmiales</taxon>
        <taxon>Lithodesmiaceae</taxon>
        <taxon>Ditylum</taxon>
    </lineage>
</organism>
<dbReference type="AlphaFoldDB" id="A0A7S2EW40"/>
<dbReference type="InterPro" id="IPR009465">
    <property type="entry name" value="Spondin_N"/>
</dbReference>
<reference evidence="3" key="1">
    <citation type="submission" date="2021-01" db="EMBL/GenBank/DDBJ databases">
        <authorList>
            <person name="Corre E."/>
            <person name="Pelletier E."/>
            <person name="Niang G."/>
            <person name="Scheremetjew M."/>
            <person name="Finn R."/>
            <person name="Kale V."/>
            <person name="Holt S."/>
            <person name="Cochrane G."/>
            <person name="Meng A."/>
            <person name="Brown T."/>
            <person name="Cohen L."/>
        </authorList>
    </citation>
    <scope>NUCLEOTIDE SEQUENCE</scope>
    <source>
        <strain evidence="3">Pop2</strain>
    </source>
</reference>
<proteinExistence type="predicted"/>
<dbReference type="InterPro" id="IPR051418">
    <property type="entry name" value="Spondin/Thrombospondin_T1"/>
</dbReference>
<gene>
    <name evidence="3" type="ORF">DBRI1063_LOCUS25557</name>
</gene>
<dbReference type="Pfam" id="PF06468">
    <property type="entry name" value="Spond_N"/>
    <property type="match status" value="1"/>
</dbReference>
<evidence type="ECO:0000256" key="1">
    <source>
        <dbReference type="SAM" id="SignalP"/>
    </source>
</evidence>
<feature type="chain" id="PRO_5031259243" description="Spondin domain-containing protein" evidence="1">
    <location>
        <begin position="20"/>
        <end position="264"/>
    </location>
</feature>
<protein>
    <recommendedName>
        <fullName evidence="2">Spondin domain-containing protein</fullName>
    </recommendedName>
</protein>
<dbReference type="PANTHER" id="PTHR11311:SF15">
    <property type="entry name" value="SPONDIN-2"/>
    <property type="match status" value="1"/>
</dbReference>
<evidence type="ECO:0000313" key="3">
    <source>
        <dbReference type="EMBL" id="CAD9358502.1"/>
    </source>
</evidence>
<dbReference type="InterPro" id="IPR038678">
    <property type="entry name" value="Spondin_N_sf"/>
</dbReference>
<accession>A0A7S2EW40</accession>
<feature type="domain" description="Spondin" evidence="2">
    <location>
        <begin position="41"/>
        <end position="233"/>
    </location>
</feature>
<evidence type="ECO:0000259" key="2">
    <source>
        <dbReference type="PROSITE" id="PS51020"/>
    </source>
</evidence>
<sequence>MKLICSTIILSSFFNLALAQSLRRSLMPQSSFNYEIVGTPQISDVSRTVPAGYSITFTNRWTEDNHPYEYPSRAHWSDFVYASHSAGYQMWCSGCFASAGVESIAEEGQTGTLIEEIEDKQVLGTVLDQVLGLFIPRATDGRASSPRKDLCVDETHPYVSAISMIAPTPDWFSGLYDLRLWDQSTKNWYEKIELNVYAWDAGTEEGSGYSLDNIETDPPEGISPFMAGETADAVFVSVGSGGLQVMPVATLTFELQESSKKCNN</sequence>
<name>A0A7S2EW40_9STRA</name>
<keyword evidence="1" id="KW-0732">Signal</keyword>
<dbReference type="EMBL" id="HBGN01039927">
    <property type="protein sequence ID" value="CAD9358502.1"/>
    <property type="molecule type" value="Transcribed_RNA"/>
</dbReference>